<reference evidence="8 9" key="1">
    <citation type="journal article" date="2020" name="G3 (Bethesda)">
        <title>Draft Genome of the Common Snapping Turtle, Chelydra serpentina, a Model for Phenotypic Plasticity in Reptiles.</title>
        <authorList>
            <person name="Das D."/>
            <person name="Singh S.K."/>
            <person name="Bierstedt J."/>
            <person name="Erickson A."/>
            <person name="Galli G.L.J."/>
            <person name="Crossley D.A. 2nd"/>
            <person name="Rhen T."/>
        </authorList>
    </citation>
    <scope>NUCLEOTIDE SEQUENCE [LARGE SCALE GENOMIC DNA]</scope>
    <source>
        <strain evidence="8">KW</strain>
    </source>
</reference>
<feature type="region of interest" description="Disordered" evidence="6">
    <location>
        <begin position="111"/>
        <end position="174"/>
    </location>
</feature>
<keyword evidence="1" id="KW-0732">Signal</keyword>
<gene>
    <name evidence="8" type="ORF">G0U57_019125</name>
</gene>
<dbReference type="PROSITE" id="PS50853">
    <property type="entry name" value="FN3"/>
    <property type="match status" value="1"/>
</dbReference>
<dbReference type="AlphaFoldDB" id="A0A8T1RVN7"/>
<dbReference type="PANTHER" id="PTHR23036:SF89">
    <property type="entry name" value="INTERLEUKIN-13 RECEPTOR SUBUNIT ALPHA-1"/>
    <property type="match status" value="1"/>
</dbReference>
<evidence type="ECO:0000256" key="5">
    <source>
        <dbReference type="ARBA" id="ARBA00023180"/>
    </source>
</evidence>
<evidence type="ECO:0000256" key="2">
    <source>
        <dbReference type="ARBA" id="ARBA00022737"/>
    </source>
</evidence>
<evidence type="ECO:0000256" key="4">
    <source>
        <dbReference type="ARBA" id="ARBA00023170"/>
    </source>
</evidence>
<keyword evidence="5" id="KW-0325">Glycoprotein</keyword>
<dbReference type="GO" id="GO:0009897">
    <property type="term" value="C:external side of plasma membrane"/>
    <property type="evidence" value="ECO:0007669"/>
    <property type="project" value="TreeGrafter"/>
</dbReference>
<feature type="domain" description="Fibronectin type-III" evidence="7">
    <location>
        <begin position="1"/>
        <end position="39"/>
    </location>
</feature>
<dbReference type="InterPro" id="IPR050379">
    <property type="entry name" value="Type-I_Cytokine_Rcpt"/>
</dbReference>
<dbReference type="GO" id="GO:0043235">
    <property type="term" value="C:receptor complex"/>
    <property type="evidence" value="ECO:0007669"/>
    <property type="project" value="TreeGrafter"/>
</dbReference>
<evidence type="ECO:0000256" key="3">
    <source>
        <dbReference type="ARBA" id="ARBA00023157"/>
    </source>
</evidence>
<comment type="caution">
    <text evidence="8">The sequence shown here is derived from an EMBL/GenBank/DDBJ whole genome shotgun (WGS) entry which is preliminary data.</text>
</comment>
<dbReference type="GO" id="GO:0004896">
    <property type="term" value="F:cytokine receptor activity"/>
    <property type="evidence" value="ECO:0007669"/>
    <property type="project" value="TreeGrafter"/>
</dbReference>
<protein>
    <submittedName>
        <fullName evidence="8">Sidekick cell adhesion molecule 2</fullName>
    </submittedName>
</protein>
<name>A0A8T1RVN7_CHESE</name>
<dbReference type="Gene3D" id="2.60.40.10">
    <property type="entry name" value="Immunoglobulins"/>
    <property type="match status" value="2"/>
</dbReference>
<keyword evidence="4" id="KW-0675">Receptor</keyword>
<sequence length="199" mass="21529">CSWPRLKPFTSYKFRVKATNDIGDSEYSQESESLTTLQAAPEEAPTILSVTPHTTTSVLIRWQPPTEDKLNGILLGFRIRYRELVYDGLRSFTTRSVTSPGAKWTELTRECPDSAPAGGQEQRPLGTQRGAGGTSWGGIPLAPAHGALRDAQPRPVPCLAAPPSALRGNTGRPALEPAVLRRRVPLFSRGARGSVTLQG</sequence>
<proteinExistence type="predicted"/>
<evidence type="ECO:0000256" key="6">
    <source>
        <dbReference type="SAM" id="MobiDB-lite"/>
    </source>
</evidence>
<dbReference type="Pfam" id="PF00041">
    <property type="entry name" value="fn3"/>
    <property type="match status" value="1"/>
</dbReference>
<dbReference type="GO" id="GO:0008284">
    <property type="term" value="P:positive regulation of cell population proliferation"/>
    <property type="evidence" value="ECO:0007669"/>
    <property type="project" value="TreeGrafter"/>
</dbReference>
<evidence type="ECO:0000313" key="9">
    <source>
        <dbReference type="Proteomes" id="UP000765507"/>
    </source>
</evidence>
<keyword evidence="9" id="KW-1185">Reference proteome</keyword>
<accession>A0A8T1RVN7</accession>
<dbReference type="CDD" id="cd00063">
    <property type="entry name" value="FN3"/>
    <property type="match status" value="2"/>
</dbReference>
<dbReference type="GO" id="GO:0019955">
    <property type="term" value="F:cytokine binding"/>
    <property type="evidence" value="ECO:0007669"/>
    <property type="project" value="TreeGrafter"/>
</dbReference>
<dbReference type="OrthoDB" id="8923679at2759"/>
<keyword evidence="3" id="KW-1015">Disulfide bond</keyword>
<dbReference type="InterPro" id="IPR003961">
    <property type="entry name" value="FN3_dom"/>
</dbReference>
<keyword evidence="2" id="KW-0677">Repeat</keyword>
<dbReference type="InterPro" id="IPR036116">
    <property type="entry name" value="FN3_sf"/>
</dbReference>
<evidence type="ECO:0000313" key="8">
    <source>
        <dbReference type="EMBL" id="KAG6920445.1"/>
    </source>
</evidence>
<dbReference type="Proteomes" id="UP000765507">
    <property type="component" value="Unassembled WGS sequence"/>
</dbReference>
<evidence type="ECO:0000259" key="7">
    <source>
        <dbReference type="PROSITE" id="PS50853"/>
    </source>
</evidence>
<feature type="non-terminal residue" evidence="8">
    <location>
        <position position="199"/>
    </location>
</feature>
<evidence type="ECO:0000256" key="1">
    <source>
        <dbReference type="ARBA" id="ARBA00022729"/>
    </source>
</evidence>
<dbReference type="EMBL" id="JAHGAV010007455">
    <property type="protein sequence ID" value="KAG6920445.1"/>
    <property type="molecule type" value="Genomic_DNA"/>
</dbReference>
<dbReference type="InterPro" id="IPR013783">
    <property type="entry name" value="Ig-like_fold"/>
</dbReference>
<dbReference type="SUPFAM" id="SSF49265">
    <property type="entry name" value="Fibronectin type III"/>
    <property type="match status" value="1"/>
</dbReference>
<dbReference type="PANTHER" id="PTHR23036">
    <property type="entry name" value="CYTOKINE RECEPTOR"/>
    <property type="match status" value="1"/>
</dbReference>
<organism evidence="8 9">
    <name type="scientific">Chelydra serpentina</name>
    <name type="common">Snapping turtle</name>
    <name type="synonym">Testudo serpentina</name>
    <dbReference type="NCBI Taxonomy" id="8475"/>
    <lineage>
        <taxon>Eukaryota</taxon>
        <taxon>Metazoa</taxon>
        <taxon>Chordata</taxon>
        <taxon>Craniata</taxon>
        <taxon>Vertebrata</taxon>
        <taxon>Euteleostomi</taxon>
        <taxon>Archelosauria</taxon>
        <taxon>Testudinata</taxon>
        <taxon>Testudines</taxon>
        <taxon>Cryptodira</taxon>
        <taxon>Durocryptodira</taxon>
        <taxon>Americhelydia</taxon>
        <taxon>Chelydroidea</taxon>
        <taxon>Chelydridae</taxon>
        <taxon>Chelydra</taxon>
    </lineage>
</organism>